<name>A0A2M9A4L4_9BACT</name>
<dbReference type="AlphaFoldDB" id="A0A2M9A4L4"/>
<dbReference type="Proteomes" id="UP000231134">
    <property type="component" value="Unassembled WGS sequence"/>
</dbReference>
<protein>
    <submittedName>
        <fullName evidence="1">Uncharacterized protein</fullName>
    </submittedName>
</protein>
<comment type="caution">
    <text evidence="1">The sequence shown here is derived from an EMBL/GenBank/DDBJ whole genome shotgun (WGS) entry which is preliminary data.</text>
</comment>
<sequence>MGGRGTFAAGRNVDFTYKTVGTIEGVKVLEGMYGKHALPEESLSSKAYIKLRRNGTFHEMRIYGDDHLPVMDIAYHTEPNIEPSKAPVLHVHRYHGDVANREPAEPITKEIYDKYSKFFVGVPKYDRW</sequence>
<evidence type="ECO:0000313" key="1">
    <source>
        <dbReference type="EMBL" id="PJJ40665.1"/>
    </source>
</evidence>
<reference evidence="1 2" key="1">
    <citation type="submission" date="2017-11" db="EMBL/GenBank/DDBJ databases">
        <title>Animal gut microbial communities from fecal samples from Wisconsin, USA.</title>
        <authorList>
            <person name="Neumann A."/>
        </authorList>
    </citation>
    <scope>NUCLEOTIDE SEQUENCE [LARGE SCALE GENOMIC DNA]</scope>
    <source>
        <strain evidence="1 2">UWS3</strain>
    </source>
</reference>
<keyword evidence="2" id="KW-1185">Reference proteome</keyword>
<proteinExistence type="predicted"/>
<gene>
    <name evidence="1" type="ORF">BGX16_0600</name>
</gene>
<dbReference type="EMBL" id="PGEX01000001">
    <property type="protein sequence ID" value="PJJ40665.1"/>
    <property type="molecule type" value="Genomic_DNA"/>
</dbReference>
<evidence type="ECO:0000313" key="2">
    <source>
        <dbReference type="Proteomes" id="UP000231134"/>
    </source>
</evidence>
<accession>A0A2M9A4L4</accession>
<organism evidence="1 2">
    <name type="scientific">Hallerella succinigenes</name>
    <dbReference type="NCBI Taxonomy" id="1896222"/>
    <lineage>
        <taxon>Bacteria</taxon>
        <taxon>Pseudomonadati</taxon>
        <taxon>Fibrobacterota</taxon>
        <taxon>Fibrobacteria</taxon>
        <taxon>Fibrobacterales</taxon>
        <taxon>Fibrobacteraceae</taxon>
        <taxon>Hallerella</taxon>
    </lineage>
</organism>